<evidence type="ECO:0000313" key="3">
    <source>
        <dbReference type="Proteomes" id="UP000604046"/>
    </source>
</evidence>
<protein>
    <submittedName>
        <fullName evidence="2">Uncharacterized protein</fullName>
    </submittedName>
</protein>
<gene>
    <name evidence="2" type="ORF">SNAT2548_LOCUS24164</name>
</gene>
<keyword evidence="1" id="KW-0472">Membrane</keyword>
<evidence type="ECO:0000256" key="1">
    <source>
        <dbReference type="SAM" id="Phobius"/>
    </source>
</evidence>
<reference evidence="2" key="1">
    <citation type="submission" date="2021-02" db="EMBL/GenBank/DDBJ databases">
        <authorList>
            <person name="Dougan E. K."/>
            <person name="Rhodes N."/>
            <person name="Thang M."/>
            <person name="Chan C."/>
        </authorList>
    </citation>
    <scope>NUCLEOTIDE SEQUENCE</scope>
</reference>
<feature type="transmembrane region" description="Helical" evidence="1">
    <location>
        <begin position="65"/>
        <end position="85"/>
    </location>
</feature>
<name>A0A812RM30_9DINO</name>
<dbReference type="Proteomes" id="UP000604046">
    <property type="component" value="Unassembled WGS sequence"/>
</dbReference>
<sequence length="310" mass="34391">MQMQETGTFEMMTCATDRPRLLALAVVLAVIALVSLTFGHLGYMTLCWPGEWSWCAGVADLRIEVVRVFGLVFWLRVTIMFGWTFQLRTLRAVVGPHCCRGGLILSCGVLSLTLKANSDDGNSFSVCGMNIRPLVHLAETVASVLTMCQAEIPDDGDADDVTDLQPASLDNDISEWPFNGIPEMTNSLSQFCNVPDLLELRASCQRFQHVEPRLVLHSVASLLNMLENGGHVEKLRACKCLSRCDGYIGPYTHRKCTMLVGQFLIDLCSSCEKDEKDVECALQAHRALVSHKITSRRARPGLFEYFGLLD</sequence>
<keyword evidence="1" id="KW-1133">Transmembrane helix</keyword>
<proteinExistence type="predicted"/>
<keyword evidence="1" id="KW-0812">Transmembrane</keyword>
<evidence type="ECO:0000313" key="2">
    <source>
        <dbReference type="EMBL" id="CAE7444098.1"/>
    </source>
</evidence>
<dbReference type="EMBL" id="CAJNDS010002347">
    <property type="protein sequence ID" value="CAE7444098.1"/>
    <property type="molecule type" value="Genomic_DNA"/>
</dbReference>
<organism evidence="2 3">
    <name type="scientific">Symbiodinium natans</name>
    <dbReference type="NCBI Taxonomy" id="878477"/>
    <lineage>
        <taxon>Eukaryota</taxon>
        <taxon>Sar</taxon>
        <taxon>Alveolata</taxon>
        <taxon>Dinophyceae</taxon>
        <taxon>Suessiales</taxon>
        <taxon>Symbiodiniaceae</taxon>
        <taxon>Symbiodinium</taxon>
    </lineage>
</organism>
<dbReference type="AlphaFoldDB" id="A0A812RM30"/>
<comment type="caution">
    <text evidence="2">The sequence shown here is derived from an EMBL/GenBank/DDBJ whole genome shotgun (WGS) entry which is preliminary data.</text>
</comment>
<accession>A0A812RM30</accession>
<feature type="transmembrane region" description="Helical" evidence="1">
    <location>
        <begin position="21"/>
        <end position="45"/>
    </location>
</feature>
<keyword evidence="3" id="KW-1185">Reference proteome</keyword>